<dbReference type="WBParaSite" id="GPUH_0001942501-mRNA-1">
    <property type="protein sequence ID" value="GPUH_0001942501-mRNA-1"/>
    <property type="gene ID" value="GPUH_0001942501"/>
</dbReference>
<dbReference type="EMBL" id="UYRT01088442">
    <property type="protein sequence ID" value="VDN33762.1"/>
    <property type="molecule type" value="Genomic_DNA"/>
</dbReference>
<dbReference type="Proteomes" id="UP000271098">
    <property type="component" value="Unassembled WGS sequence"/>
</dbReference>
<reference evidence="5" key="1">
    <citation type="submission" date="2016-06" db="UniProtKB">
        <authorList>
            <consortium name="WormBaseParasite"/>
        </authorList>
    </citation>
    <scope>IDENTIFICATION</scope>
</reference>
<dbReference type="OrthoDB" id="5920648at2759"/>
<dbReference type="SMART" id="SM01088">
    <property type="entry name" value="Col_cuticle_N"/>
    <property type="match status" value="1"/>
</dbReference>
<dbReference type="Pfam" id="PF01484">
    <property type="entry name" value="Col_cuticle_N"/>
    <property type="match status" value="1"/>
</dbReference>
<evidence type="ECO:0000259" key="2">
    <source>
        <dbReference type="SMART" id="SM01088"/>
    </source>
</evidence>
<sequence>MPKRKVLEKRMRMVMKTKVIERLLVWLCEMPDMRMDDQKPRPHSMRASAFLAIVLATGAITSCMISFPLIFTYIQSLESQVQTELDLCKASITKFLDFGSAHFDVSHNSAL</sequence>
<evidence type="ECO:0000256" key="1">
    <source>
        <dbReference type="ARBA" id="ARBA00022737"/>
    </source>
</evidence>
<proteinExistence type="predicted"/>
<dbReference type="AlphaFoldDB" id="A0A183EEK9"/>
<name>A0A183EEK9_9BILA</name>
<keyword evidence="1" id="KW-0677">Repeat</keyword>
<accession>A0A183EEK9</accession>
<keyword evidence="4" id="KW-1185">Reference proteome</keyword>
<organism evidence="5">
    <name type="scientific">Gongylonema pulchrum</name>
    <dbReference type="NCBI Taxonomy" id="637853"/>
    <lineage>
        <taxon>Eukaryota</taxon>
        <taxon>Metazoa</taxon>
        <taxon>Ecdysozoa</taxon>
        <taxon>Nematoda</taxon>
        <taxon>Chromadorea</taxon>
        <taxon>Rhabditida</taxon>
        <taxon>Spirurina</taxon>
        <taxon>Spiruromorpha</taxon>
        <taxon>Spiruroidea</taxon>
        <taxon>Gongylonematidae</taxon>
        <taxon>Gongylonema</taxon>
    </lineage>
</organism>
<evidence type="ECO:0000313" key="3">
    <source>
        <dbReference type="EMBL" id="VDN33762.1"/>
    </source>
</evidence>
<protein>
    <submittedName>
        <fullName evidence="5">Col_cuticle_N domain-containing protein</fullName>
    </submittedName>
</protein>
<feature type="domain" description="Nematode cuticle collagen N-terminal" evidence="2">
    <location>
        <begin position="47"/>
        <end position="99"/>
    </location>
</feature>
<evidence type="ECO:0000313" key="4">
    <source>
        <dbReference type="Proteomes" id="UP000271098"/>
    </source>
</evidence>
<evidence type="ECO:0000313" key="5">
    <source>
        <dbReference type="WBParaSite" id="GPUH_0001942501-mRNA-1"/>
    </source>
</evidence>
<gene>
    <name evidence="3" type="ORF">GPUH_LOCUS19400</name>
</gene>
<reference evidence="3 4" key="2">
    <citation type="submission" date="2018-11" db="EMBL/GenBank/DDBJ databases">
        <authorList>
            <consortium name="Pathogen Informatics"/>
        </authorList>
    </citation>
    <scope>NUCLEOTIDE SEQUENCE [LARGE SCALE GENOMIC DNA]</scope>
</reference>
<dbReference type="InterPro" id="IPR002486">
    <property type="entry name" value="Col_cuticle_N"/>
</dbReference>
<dbReference type="GO" id="GO:0042302">
    <property type="term" value="F:structural constituent of cuticle"/>
    <property type="evidence" value="ECO:0007669"/>
    <property type="project" value="InterPro"/>
</dbReference>